<dbReference type="PROSITE" id="PS50082">
    <property type="entry name" value="WD_REPEATS_2"/>
    <property type="match status" value="1"/>
</dbReference>
<evidence type="ECO:0000256" key="5">
    <source>
        <dbReference type="ARBA" id="ARBA00022701"/>
    </source>
</evidence>
<dbReference type="Pfam" id="PF12894">
    <property type="entry name" value="ANAPC4_WD40"/>
    <property type="match status" value="1"/>
</dbReference>
<keyword evidence="5" id="KW-0493">Microtubule</keyword>
<comment type="similarity">
    <text evidence="2">Belongs to the dynein intermediate chain family.</text>
</comment>
<dbReference type="Pfam" id="PF00400">
    <property type="entry name" value="WD40"/>
    <property type="match status" value="1"/>
</dbReference>
<dbReference type="EMBL" id="CAXDID020000016">
    <property type="protein sequence ID" value="CAL5983539.1"/>
    <property type="molecule type" value="Genomic_DNA"/>
</dbReference>
<reference evidence="16 18" key="2">
    <citation type="submission" date="2024-07" db="EMBL/GenBank/DDBJ databases">
        <authorList>
            <person name="Akdeniz Z."/>
        </authorList>
    </citation>
    <scope>NUCLEOTIDE SEQUENCE [LARGE SCALE GENOMIC DNA]</scope>
</reference>
<comment type="subcellular location">
    <subcellularLocation>
        <location evidence="1">Cytoplasm</location>
        <location evidence="1">Cytoskeleton</location>
        <location evidence="1">Cilium axoneme</location>
    </subcellularLocation>
</comment>
<dbReference type="GO" id="GO:0036158">
    <property type="term" value="P:outer dynein arm assembly"/>
    <property type="evidence" value="ECO:0007669"/>
    <property type="project" value="TreeGrafter"/>
</dbReference>
<feature type="domain" description="Anaphase-promoting complex subunit 4-like WD40" evidence="13">
    <location>
        <begin position="302"/>
        <end position="362"/>
    </location>
</feature>
<dbReference type="InterPro" id="IPR024977">
    <property type="entry name" value="Apc4-like_WD40_dom"/>
</dbReference>
<dbReference type="Proteomes" id="UP001642409">
    <property type="component" value="Unassembled WGS sequence"/>
</dbReference>
<evidence type="ECO:0000313" key="15">
    <source>
        <dbReference type="EMBL" id="CAI9960287.1"/>
    </source>
</evidence>
<dbReference type="InterPro" id="IPR050687">
    <property type="entry name" value="Dynein_IC"/>
</dbReference>
<keyword evidence="6" id="KW-0677">Repeat</keyword>
<dbReference type="EMBL" id="CAXDID020000053">
    <property type="protein sequence ID" value="CAL6006035.1"/>
    <property type="molecule type" value="Genomic_DNA"/>
</dbReference>
<evidence type="ECO:0000256" key="9">
    <source>
        <dbReference type="ARBA" id="ARBA00023212"/>
    </source>
</evidence>
<reference evidence="14" key="1">
    <citation type="submission" date="2023-06" db="EMBL/GenBank/DDBJ databases">
        <authorList>
            <person name="Kurt Z."/>
        </authorList>
    </citation>
    <scope>NUCLEOTIDE SEQUENCE</scope>
</reference>
<evidence type="ECO:0000256" key="8">
    <source>
        <dbReference type="ARBA" id="ARBA00023175"/>
    </source>
</evidence>
<evidence type="ECO:0000256" key="4">
    <source>
        <dbReference type="ARBA" id="ARBA00022574"/>
    </source>
</evidence>
<dbReference type="GO" id="GO:0045503">
    <property type="term" value="F:dynein light chain binding"/>
    <property type="evidence" value="ECO:0007669"/>
    <property type="project" value="TreeGrafter"/>
</dbReference>
<keyword evidence="9" id="KW-0206">Cytoskeleton</keyword>
<evidence type="ECO:0000313" key="17">
    <source>
        <dbReference type="EMBL" id="CAL6006035.1"/>
    </source>
</evidence>
<dbReference type="GO" id="GO:0036157">
    <property type="term" value="C:outer dynein arm"/>
    <property type="evidence" value="ECO:0007669"/>
    <property type="project" value="TreeGrafter"/>
</dbReference>
<evidence type="ECO:0000256" key="12">
    <source>
        <dbReference type="SAM" id="MobiDB-lite"/>
    </source>
</evidence>
<evidence type="ECO:0000313" key="14">
    <source>
        <dbReference type="EMBL" id="CAI9916587.1"/>
    </source>
</evidence>
<protein>
    <submittedName>
        <fullName evidence="14">Dynein intermediate chain</fullName>
    </submittedName>
    <submittedName>
        <fullName evidence="16">Dynein_intermediate chain</fullName>
    </submittedName>
</protein>
<feature type="region of interest" description="Disordered" evidence="12">
    <location>
        <begin position="1"/>
        <end position="33"/>
    </location>
</feature>
<evidence type="ECO:0000256" key="3">
    <source>
        <dbReference type="ARBA" id="ARBA00022490"/>
    </source>
</evidence>
<comment type="caution">
    <text evidence="14">The sequence shown here is derived from an EMBL/GenBank/DDBJ whole genome shotgun (WGS) entry which is preliminary data.</text>
</comment>
<accession>A0AA86TI57</accession>
<evidence type="ECO:0000256" key="10">
    <source>
        <dbReference type="ARBA" id="ARBA00023273"/>
    </source>
</evidence>
<keyword evidence="8" id="KW-0505">Motor protein</keyword>
<feature type="repeat" description="WD" evidence="11">
    <location>
        <begin position="506"/>
        <end position="548"/>
    </location>
</feature>
<keyword evidence="18" id="KW-1185">Reference proteome</keyword>
<organism evidence="14">
    <name type="scientific">Hexamita inflata</name>
    <dbReference type="NCBI Taxonomy" id="28002"/>
    <lineage>
        <taxon>Eukaryota</taxon>
        <taxon>Metamonada</taxon>
        <taxon>Diplomonadida</taxon>
        <taxon>Hexamitidae</taxon>
        <taxon>Hexamitinae</taxon>
        <taxon>Hexamita</taxon>
    </lineage>
</organism>
<dbReference type="InterPro" id="IPR015943">
    <property type="entry name" value="WD40/YVTN_repeat-like_dom_sf"/>
</dbReference>
<dbReference type="GO" id="GO:0005874">
    <property type="term" value="C:microtubule"/>
    <property type="evidence" value="ECO:0007669"/>
    <property type="project" value="UniProtKB-KW"/>
</dbReference>
<evidence type="ECO:0000256" key="11">
    <source>
        <dbReference type="PROSITE-ProRule" id="PRU00221"/>
    </source>
</evidence>
<evidence type="ECO:0000256" key="1">
    <source>
        <dbReference type="ARBA" id="ARBA00004430"/>
    </source>
</evidence>
<keyword evidence="10" id="KW-0966">Cell projection</keyword>
<name>A0AA86TI57_9EUKA</name>
<dbReference type="InterPro" id="IPR001680">
    <property type="entry name" value="WD40_rpt"/>
</dbReference>
<keyword evidence="4 11" id="KW-0853">WD repeat</keyword>
<evidence type="ECO:0000313" key="18">
    <source>
        <dbReference type="Proteomes" id="UP001642409"/>
    </source>
</evidence>
<evidence type="ECO:0000259" key="13">
    <source>
        <dbReference type="Pfam" id="PF12894"/>
    </source>
</evidence>
<dbReference type="GO" id="GO:0003341">
    <property type="term" value="P:cilium movement"/>
    <property type="evidence" value="ECO:0007669"/>
    <property type="project" value="TreeGrafter"/>
</dbReference>
<dbReference type="EMBL" id="CATOUU010000108">
    <property type="protein sequence ID" value="CAI9916587.1"/>
    <property type="molecule type" value="Genomic_DNA"/>
</dbReference>
<dbReference type="AlphaFoldDB" id="A0AA86TI57"/>
<sequence length="684" mass="77282">MQNPTLKQQKPKEVGRNQSFTVGEVAQPTAPKETEELTRVLSTLNPNAPHNVVRYAHGVKAFRQDPTSGQTHFHVAIDGNFQFIDEDNYQMNQQKQDAVLRNQFNFSTRGTQTFNLAAKSTKVETARLEVQDYSGQFSKSIIYDLYKKKNKGEKKVQQQANVQDPLKFNSNEGLTQKQEQNKDENKPSALLTLSAQQSIQIKSSLALAERLVTEKNCDEIITDFALWEDEADQYQPGKGSLFPLWDFVPDQSKPVSCLEWHPRYQDIFAVGYGQKSISTTINKKSQINIYSLKNIFHPEKILETESDVICLAWSPDNENLLLCGLLDGNVNLFDVSEQKLLASSSTTTGKHVELVSSVGWMSESNADLQVVQFISGSFDGQLIQWSYQLGQLKQLVKIPVYDTGLNNDIGPVVEEKKTLTNFQKQFDAVKDRTKGQLDQDATILIDYRPVQMKEQNQNPLVGISSLKFNMDPDFNWMFAFGADNGLVRLTSTAYTNDFHQSYTQANQGHSSLVHSIAWNVFKPDILATASEDNYLKIFQIKKQQPLYTYDLQAPVTSVTFSNTVSTVLVAGTAFNNIHIFDFEQNKEKELCVQKVVPDQARLTAVSMNQFYPIITVGDSAGVVRVFKLSPNLRKRAIYVNDDKSKKVQVQVPVEEQKKQIMDKELAKITGYVDWCKKAKEANGE</sequence>
<dbReference type="SMART" id="SM00320">
    <property type="entry name" value="WD40"/>
    <property type="match status" value="6"/>
</dbReference>
<evidence type="ECO:0000256" key="6">
    <source>
        <dbReference type="ARBA" id="ARBA00022737"/>
    </source>
</evidence>
<dbReference type="SUPFAM" id="SSF50978">
    <property type="entry name" value="WD40 repeat-like"/>
    <property type="match status" value="1"/>
</dbReference>
<proteinExistence type="inferred from homology"/>
<dbReference type="PANTHER" id="PTHR12442:SF11">
    <property type="entry name" value="DYNEIN AXONEMAL INTERMEDIATE CHAIN 1"/>
    <property type="match status" value="1"/>
</dbReference>
<evidence type="ECO:0000256" key="2">
    <source>
        <dbReference type="ARBA" id="ARBA00011059"/>
    </source>
</evidence>
<dbReference type="Gene3D" id="2.130.10.10">
    <property type="entry name" value="YVTN repeat-like/Quinoprotein amine dehydrogenase"/>
    <property type="match status" value="2"/>
</dbReference>
<gene>
    <name evidence="17" type="ORF">HINF_LOCUS19961</name>
    <name evidence="14" type="ORF">HINF_LOCUS4232</name>
    <name evidence="15" type="ORF">HINF_LOCUS47932</name>
    <name evidence="16" type="ORF">HINF_LOCUS7666</name>
</gene>
<keyword evidence="7" id="KW-0243">Dynein</keyword>
<dbReference type="InterPro" id="IPR036322">
    <property type="entry name" value="WD40_repeat_dom_sf"/>
</dbReference>
<dbReference type="GO" id="GO:0045504">
    <property type="term" value="F:dynein heavy chain binding"/>
    <property type="evidence" value="ECO:0007669"/>
    <property type="project" value="TreeGrafter"/>
</dbReference>
<evidence type="ECO:0000313" key="16">
    <source>
        <dbReference type="EMBL" id="CAL5983539.1"/>
    </source>
</evidence>
<keyword evidence="3" id="KW-0963">Cytoplasm</keyword>
<dbReference type="EMBL" id="CATOUU010000931">
    <property type="protein sequence ID" value="CAI9960287.1"/>
    <property type="molecule type" value="Genomic_DNA"/>
</dbReference>
<dbReference type="PANTHER" id="PTHR12442">
    <property type="entry name" value="DYNEIN INTERMEDIATE CHAIN"/>
    <property type="match status" value="1"/>
</dbReference>
<evidence type="ECO:0000256" key="7">
    <source>
        <dbReference type="ARBA" id="ARBA00023017"/>
    </source>
</evidence>